<gene>
    <name evidence="2" type="ORF">TAE01_15480</name>
</gene>
<dbReference type="Proteomes" id="UP000321534">
    <property type="component" value="Unassembled WGS sequence"/>
</dbReference>
<dbReference type="AlphaFoldDB" id="A0A512CZU0"/>
<feature type="region of interest" description="Disordered" evidence="1">
    <location>
        <begin position="15"/>
        <end position="53"/>
    </location>
</feature>
<proteinExistence type="predicted"/>
<evidence type="ECO:0000256" key="1">
    <source>
        <dbReference type="SAM" id="MobiDB-lite"/>
    </source>
</evidence>
<comment type="caution">
    <text evidence="2">The sequence shown here is derived from an EMBL/GenBank/DDBJ whole genome shotgun (WGS) entry which is preliminary data.</text>
</comment>
<dbReference type="EMBL" id="BJYX01000006">
    <property type="protein sequence ID" value="GEO29738.1"/>
    <property type="molecule type" value="Genomic_DNA"/>
</dbReference>
<evidence type="ECO:0000313" key="2">
    <source>
        <dbReference type="EMBL" id="GEO29738.1"/>
    </source>
</evidence>
<reference evidence="2 3" key="1">
    <citation type="submission" date="2019-07" db="EMBL/GenBank/DDBJ databases">
        <title>Whole genome shotgun sequence of Terrabacter aerolatus NBRC 106305.</title>
        <authorList>
            <person name="Hosoyama A."/>
            <person name="Uohara A."/>
            <person name="Ohji S."/>
            <person name="Ichikawa N."/>
        </authorList>
    </citation>
    <scope>NUCLEOTIDE SEQUENCE [LARGE SCALE GENOMIC DNA]</scope>
    <source>
        <strain evidence="2 3">NBRC 106305</strain>
    </source>
</reference>
<sequence length="130" mass="13115">MPTDWPCPRNQIALASDTAENQPTELSGAATQPMRAGSTTTDHVPTAARAPARSAAGTAVEGLTDEVVAAEVVVVVLGGASGLTPALRIGAGVRCFVPWSQDPRRGASAHAGGGPPSRTCRSCRGCAPQV</sequence>
<keyword evidence="3" id="KW-1185">Reference proteome</keyword>
<protein>
    <submittedName>
        <fullName evidence="2">Uncharacterized protein</fullName>
    </submittedName>
</protein>
<evidence type="ECO:0000313" key="3">
    <source>
        <dbReference type="Proteomes" id="UP000321534"/>
    </source>
</evidence>
<organism evidence="2 3">
    <name type="scientific">Terrabacter aerolatus</name>
    <dbReference type="NCBI Taxonomy" id="422442"/>
    <lineage>
        <taxon>Bacteria</taxon>
        <taxon>Bacillati</taxon>
        <taxon>Actinomycetota</taxon>
        <taxon>Actinomycetes</taxon>
        <taxon>Micrococcales</taxon>
        <taxon>Intrasporangiaceae</taxon>
        <taxon>Terrabacter</taxon>
    </lineage>
</organism>
<accession>A0A512CZU0</accession>
<name>A0A512CZU0_9MICO</name>